<evidence type="ECO:0000256" key="1">
    <source>
        <dbReference type="ARBA" id="ARBA00022723"/>
    </source>
</evidence>
<dbReference type="Pfam" id="PF21787">
    <property type="entry name" value="TNP-like_RNaseH_N"/>
    <property type="match status" value="2"/>
</dbReference>
<dbReference type="SMART" id="SM00980">
    <property type="entry name" value="THAP"/>
    <property type="match status" value="1"/>
</dbReference>
<organism evidence="7 8">
    <name type="scientific">Aphis craccivora</name>
    <name type="common">Cowpea aphid</name>
    <dbReference type="NCBI Taxonomy" id="307492"/>
    <lineage>
        <taxon>Eukaryota</taxon>
        <taxon>Metazoa</taxon>
        <taxon>Ecdysozoa</taxon>
        <taxon>Arthropoda</taxon>
        <taxon>Hexapoda</taxon>
        <taxon>Insecta</taxon>
        <taxon>Pterygota</taxon>
        <taxon>Neoptera</taxon>
        <taxon>Paraneoptera</taxon>
        <taxon>Hemiptera</taxon>
        <taxon>Sternorrhyncha</taxon>
        <taxon>Aphidomorpha</taxon>
        <taxon>Aphidoidea</taxon>
        <taxon>Aphididae</taxon>
        <taxon>Aphidini</taxon>
        <taxon>Aphis</taxon>
        <taxon>Aphis</taxon>
    </lineage>
</organism>
<keyword evidence="2 5" id="KW-0863">Zinc-finger</keyword>
<dbReference type="GO" id="GO:0008270">
    <property type="term" value="F:zinc ion binding"/>
    <property type="evidence" value="ECO:0007669"/>
    <property type="project" value="UniProtKB-KW"/>
</dbReference>
<accession>A0A6G0WFM0</accession>
<dbReference type="AlphaFoldDB" id="A0A6G0WFM0"/>
<evidence type="ECO:0000256" key="3">
    <source>
        <dbReference type="ARBA" id="ARBA00022833"/>
    </source>
</evidence>
<feature type="domain" description="THAP-type" evidence="6">
    <location>
        <begin position="1"/>
        <end position="79"/>
    </location>
</feature>
<sequence length="467" mass="54112">MPGCAAIGCSNSYKKGFLMKNFPKEPARRKLWLSKMKRDNWVINNYSCLCETHFEPDMWEKTREDSSRRLKHDSVPTLFCFTKEVKKRKPPKNRQMTKPLDPKMEISSVDASEPLDNNLNLVQGLSDGIIHNNLSNNDQLYKSMVFKINHYKKQLRYLSDKLKKNETNKSAKLLNSIFNNDQTEALSRKSTRFMMWSNPTICKALKIKFSCGNNGYEEVLKQKIPLPSQRTLRRRLQMLKFDSGILNEVFKFLEIKVQTFQDTHKKECVLIMDEMAIIPSNVFDVGKSTRWKQTVAYYFTGPSVNGTVYSNIITDLIIKCESIGLKVMAITSDMGSSNQRLWKYWNITAKKCCKVSNFLPHPLDDNRNLFVIADVPHLFKNIKNMLMTNKVLFISNELQEKYELPTNIVSPKLSQNDLVPSHFQKMKVGKSTNVISHDVCSALRFLADELNKPEYLTTAWFIETIEH</sequence>
<evidence type="ECO:0000313" key="7">
    <source>
        <dbReference type="EMBL" id="KAF0725192.1"/>
    </source>
</evidence>
<dbReference type="SMART" id="SM00692">
    <property type="entry name" value="DM3"/>
    <property type="match status" value="1"/>
</dbReference>
<dbReference type="Gene3D" id="6.20.210.20">
    <property type="entry name" value="THAP domain"/>
    <property type="match status" value="1"/>
</dbReference>
<dbReference type="GO" id="GO:0003677">
    <property type="term" value="F:DNA binding"/>
    <property type="evidence" value="ECO:0007669"/>
    <property type="project" value="UniProtKB-UniRule"/>
</dbReference>
<name>A0A6G0WFM0_APHCR</name>
<evidence type="ECO:0000313" key="8">
    <source>
        <dbReference type="Proteomes" id="UP000478052"/>
    </source>
</evidence>
<reference evidence="7 8" key="1">
    <citation type="submission" date="2019-08" db="EMBL/GenBank/DDBJ databases">
        <title>Whole genome of Aphis craccivora.</title>
        <authorList>
            <person name="Voronova N.V."/>
            <person name="Shulinski R.S."/>
            <person name="Bandarenka Y.V."/>
            <person name="Zhorov D.G."/>
            <person name="Warner D."/>
        </authorList>
    </citation>
    <scope>NUCLEOTIDE SEQUENCE [LARGE SCALE GENOMIC DNA]</scope>
    <source>
        <strain evidence="7">180601</strain>
        <tissue evidence="7">Whole Body</tissue>
    </source>
</reference>
<evidence type="ECO:0000256" key="4">
    <source>
        <dbReference type="ARBA" id="ARBA00023125"/>
    </source>
</evidence>
<keyword evidence="4 5" id="KW-0238">DNA-binding</keyword>
<dbReference type="SUPFAM" id="SSF57716">
    <property type="entry name" value="Glucocorticoid receptor-like (DNA-binding domain)"/>
    <property type="match status" value="1"/>
</dbReference>
<keyword evidence="8" id="KW-1185">Reference proteome</keyword>
<dbReference type="Pfam" id="PF05485">
    <property type="entry name" value="THAP"/>
    <property type="match status" value="1"/>
</dbReference>
<dbReference type="PANTHER" id="PTHR47696">
    <property type="entry name" value="THAP DOMAIN-CONTAINING PROTEIN 2"/>
    <property type="match status" value="1"/>
</dbReference>
<keyword evidence="3" id="KW-0862">Zinc</keyword>
<dbReference type="InterPro" id="IPR048365">
    <property type="entry name" value="TNP-like_RNaseH_N"/>
</dbReference>
<dbReference type="EMBL" id="VUJU01008832">
    <property type="protein sequence ID" value="KAF0725192.1"/>
    <property type="molecule type" value="Genomic_DNA"/>
</dbReference>
<comment type="caution">
    <text evidence="7">The sequence shown here is derived from an EMBL/GenBank/DDBJ whole genome shotgun (WGS) entry which is preliminary data.</text>
</comment>
<protein>
    <submittedName>
        <fullName evidence="7">THAP domain-containing protein 1-like isoform X1</fullName>
    </submittedName>
</protein>
<keyword evidence="1" id="KW-0479">Metal-binding</keyword>
<gene>
    <name evidence="7" type="ORF">FWK35_00028648</name>
</gene>
<dbReference type="PROSITE" id="PS50950">
    <property type="entry name" value="ZF_THAP"/>
    <property type="match status" value="1"/>
</dbReference>
<evidence type="ECO:0000259" key="6">
    <source>
        <dbReference type="PROSITE" id="PS50950"/>
    </source>
</evidence>
<evidence type="ECO:0000256" key="5">
    <source>
        <dbReference type="PROSITE-ProRule" id="PRU00309"/>
    </source>
</evidence>
<proteinExistence type="predicted"/>
<dbReference type="PANTHER" id="PTHR47696:SF1">
    <property type="entry name" value="THAP DOMAIN-CONTAINING PROTEIN 2"/>
    <property type="match status" value="1"/>
</dbReference>
<dbReference type="InterPro" id="IPR006612">
    <property type="entry name" value="THAP_Znf"/>
</dbReference>
<dbReference type="OrthoDB" id="6606072at2759"/>
<dbReference type="InterPro" id="IPR026521">
    <property type="entry name" value="THAP2"/>
</dbReference>
<dbReference type="InterPro" id="IPR038441">
    <property type="entry name" value="THAP_Znf_sf"/>
</dbReference>
<evidence type="ECO:0000256" key="2">
    <source>
        <dbReference type="ARBA" id="ARBA00022771"/>
    </source>
</evidence>
<dbReference type="Proteomes" id="UP000478052">
    <property type="component" value="Unassembled WGS sequence"/>
</dbReference>